<evidence type="ECO:0000313" key="3">
    <source>
        <dbReference type="Proteomes" id="UP000887116"/>
    </source>
</evidence>
<name>A0A8X6FMJ7_TRICU</name>
<gene>
    <name evidence="2" type="ORF">TNCT_78961</name>
</gene>
<keyword evidence="1" id="KW-1133">Transmembrane helix</keyword>
<accession>A0A8X6FMJ7</accession>
<reference evidence="2" key="1">
    <citation type="submission" date="2020-07" db="EMBL/GenBank/DDBJ databases">
        <title>Multicomponent nature underlies the extraordinary mechanical properties of spider dragline silk.</title>
        <authorList>
            <person name="Kono N."/>
            <person name="Nakamura H."/>
            <person name="Mori M."/>
            <person name="Yoshida Y."/>
            <person name="Ohtoshi R."/>
            <person name="Malay A.D."/>
            <person name="Moran D.A.P."/>
            <person name="Tomita M."/>
            <person name="Numata K."/>
            <person name="Arakawa K."/>
        </authorList>
    </citation>
    <scope>NUCLEOTIDE SEQUENCE</scope>
</reference>
<evidence type="ECO:0000313" key="2">
    <source>
        <dbReference type="EMBL" id="GFQ84775.1"/>
    </source>
</evidence>
<dbReference type="Proteomes" id="UP000887116">
    <property type="component" value="Unassembled WGS sequence"/>
</dbReference>
<sequence>MAVSIPQNISLQLRVSKNSSNSNPYFALKGSFEPELESSGLSKEEFSASKNNKRFEFQRDVEKETKNDARSNKFSNHKSVLQWPSYTTFGRKKPLLFAVLGLLLFSSLIVIYFVHLRRDPSNMKNFNQTYRYFMEKRPFGKIMPKSFG</sequence>
<protein>
    <submittedName>
        <fullName evidence="2">Uncharacterized protein</fullName>
    </submittedName>
</protein>
<comment type="caution">
    <text evidence="2">The sequence shown here is derived from an EMBL/GenBank/DDBJ whole genome shotgun (WGS) entry which is preliminary data.</text>
</comment>
<keyword evidence="1" id="KW-0472">Membrane</keyword>
<dbReference type="AlphaFoldDB" id="A0A8X6FMJ7"/>
<keyword evidence="1" id="KW-0812">Transmembrane</keyword>
<keyword evidence="3" id="KW-1185">Reference proteome</keyword>
<feature type="transmembrane region" description="Helical" evidence="1">
    <location>
        <begin position="95"/>
        <end position="114"/>
    </location>
</feature>
<dbReference type="EMBL" id="BMAO01012903">
    <property type="protein sequence ID" value="GFQ84775.1"/>
    <property type="molecule type" value="Genomic_DNA"/>
</dbReference>
<organism evidence="2 3">
    <name type="scientific">Trichonephila clavata</name>
    <name type="common">Joro spider</name>
    <name type="synonym">Nephila clavata</name>
    <dbReference type="NCBI Taxonomy" id="2740835"/>
    <lineage>
        <taxon>Eukaryota</taxon>
        <taxon>Metazoa</taxon>
        <taxon>Ecdysozoa</taxon>
        <taxon>Arthropoda</taxon>
        <taxon>Chelicerata</taxon>
        <taxon>Arachnida</taxon>
        <taxon>Araneae</taxon>
        <taxon>Araneomorphae</taxon>
        <taxon>Entelegynae</taxon>
        <taxon>Araneoidea</taxon>
        <taxon>Nephilidae</taxon>
        <taxon>Trichonephila</taxon>
    </lineage>
</organism>
<evidence type="ECO:0000256" key="1">
    <source>
        <dbReference type="SAM" id="Phobius"/>
    </source>
</evidence>
<proteinExistence type="predicted"/>